<dbReference type="Proteomes" id="UP000190888">
    <property type="component" value="Unassembled WGS sequence"/>
</dbReference>
<dbReference type="SUPFAM" id="SSF53756">
    <property type="entry name" value="UDP-Glycosyltransferase/glycogen phosphorylase"/>
    <property type="match status" value="1"/>
</dbReference>
<evidence type="ECO:0000313" key="4">
    <source>
        <dbReference type="Proteomes" id="UP000190888"/>
    </source>
</evidence>
<name>A0A1T4LDP6_9BACT</name>
<organism evidence="3 4">
    <name type="scientific">Sediminibacterium ginsengisoli</name>
    <dbReference type="NCBI Taxonomy" id="413434"/>
    <lineage>
        <taxon>Bacteria</taxon>
        <taxon>Pseudomonadati</taxon>
        <taxon>Bacteroidota</taxon>
        <taxon>Chitinophagia</taxon>
        <taxon>Chitinophagales</taxon>
        <taxon>Chitinophagaceae</taxon>
        <taxon>Sediminibacterium</taxon>
    </lineage>
</organism>
<dbReference type="GO" id="GO:0008713">
    <property type="term" value="F:ADP-heptose-lipopolysaccharide heptosyltransferase activity"/>
    <property type="evidence" value="ECO:0007669"/>
    <property type="project" value="TreeGrafter"/>
</dbReference>
<dbReference type="CDD" id="cd03789">
    <property type="entry name" value="GT9_LPS_heptosyltransferase"/>
    <property type="match status" value="1"/>
</dbReference>
<dbReference type="InterPro" id="IPR002201">
    <property type="entry name" value="Glyco_trans_9"/>
</dbReference>
<dbReference type="PANTHER" id="PTHR30160">
    <property type="entry name" value="TETRAACYLDISACCHARIDE 4'-KINASE-RELATED"/>
    <property type="match status" value="1"/>
</dbReference>
<dbReference type="Pfam" id="PF01075">
    <property type="entry name" value="Glyco_transf_9"/>
    <property type="match status" value="1"/>
</dbReference>
<reference evidence="3 4" key="1">
    <citation type="submission" date="2017-02" db="EMBL/GenBank/DDBJ databases">
        <authorList>
            <person name="Peterson S.W."/>
        </authorList>
    </citation>
    <scope>NUCLEOTIDE SEQUENCE [LARGE SCALE GENOMIC DNA]</scope>
    <source>
        <strain evidence="3 4">DSM 22335</strain>
    </source>
</reference>
<accession>A0A1T4LDP6</accession>
<evidence type="ECO:0000256" key="2">
    <source>
        <dbReference type="ARBA" id="ARBA00022679"/>
    </source>
</evidence>
<dbReference type="AlphaFoldDB" id="A0A1T4LDP6"/>
<dbReference type="InterPro" id="IPR051199">
    <property type="entry name" value="LPS_LOS_Heptosyltrfase"/>
</dbReference>
<dbReference type="STRING" id="413434.SAMN04488132_102449"/>
<keyword evidence="1" id="KW-0328">Glycosyltransferase</keyword>
<dbReference type="GO" id="GO:0009244">
    <property type="term" value="P:lipopolysaccharide core region biosynthetic process"/>
    <property type="evidence" value="ECO:0007669"/>
    <property type="project" value="TreeGrafter"/>
</dbReference>
<protein>
    <submittedName>
        <fullName evidence="3">ADP-heptose:LPS heptosyltransferase</fullName>
    </submittedName>
</protein>
<dbReference type="Gene3D" id="3.40.50.2000">
    <property type="entry name" value="Glycogen Phosphorylase B"/>
    <property type="match status" value="2"/>
</dbReference>
<dbReference type="GO" id="GO:0005829">
    <property type="term" value="C:cytosol"/>
    <property type="evidence" value="ECO:0007669"/>
    <property type="project" value="TreeGrafter"/>
</dbReference>
<dbReference type="EMBL" id="FUWH01000002">
    <property type="protein sequence ID" value="SJZ52780.1"/>
    <property type="molecule type" value="Genomic_DNA"/>
</dbReference>
<sequence length="385" mass="43420">MNRLKGWIYDMAGWLATAGSRPPVQKTILVVRLDEIGDFMLWHKFLPEIVDAPAYTGYSFHLYANSSWKSLYDRFYSDLPVEVTWVNKTQFKKDIKYRLNILRSAYHLHSEIVINPAYSRDKRNDDAIVAAARAQVRIGMKSNTESVKSYEKGYDQKLYTRLFDLPQRPVFEFYRNSAFTDFVTGSSNSIRDTSVDPGRLPSLSFTLPEKYFVVFPGSRSKARIWPTDHFAAVSTHLHQRYGFTALVCGGPGDIEYTNAFCAAYTGPKLDLTGKTSLPEMLTIFAHASCLVSVDTGSVHLAAAAGCTVFGIFNGSQYKRFAPYPQNMHPGFFAIYPDEIEEDLADPQLVKEKYEFVISVPYASVKAEKVIAATEKATSFLRPAFS</sequence>
<gene>
    <name evidence="3" type="ORF">SAMN04488132_102449</name>
</gene>
<keyword evidence="4" id="KW-1185">Reference proteome</keyword>
<evidence type="ECO:0000313" key="3">
    <source>
        <dbReference type="EMBL" id="SJZ52780.1"/>
    </source>
</evidence>
<keyword evidence="2 3" id="KW-0808">Transferase</keyword>
<dbReference type="PANTHER" id="PTHR30160:SF1">
    <property type="entry name" value="LIPOPOLYSACCHARIDE 1,2-N-ACETYLGLUCOSAMINETRANSFERASE-RELATED"/>
    <property type="match status" value="1"/>
</dbReference>
<proteinExistence type="predicted"/>
<evidence type="ECO:0000256" key="1">
    <source>
        <dbReference type="ARBA" id="ARBA00022676"/>
    </source>
</evidence>